<dbReference type="InterPro" id="IPR033810">
    <property type="entry name" value="Carboxypeptidase_T"/>
</dbReference>
<dbReference type="PANTHER" id="PTHR11705:SF143">
    <property type="entry name" value="SLL0236 PROTEIN"/>
    <property type="match status" value="1"/>
</dbReference>
<evidence type="ECO:0000256" key="3">
    <source>
        <dbReference type="ARBA" id="ARBA00022645"/>
    </source>
</evidence>
<evidence type="ECO:0000256" key="11">
    <source>
        <dbReference type="ARBA" id="ARBA00066554"/>
    </source>
</evidence>
<keyword evidence="6" id="KW-0732">Signal</keyword>
<dbReference type="SUPFAM" id="SSF53187">
    <property type="entry name" value="Zn-dependent exopeptidases"/>
    <property type="match status" value="1"/>
</dbReference>
<name>A0A7V0T5V5_UNCW3</name>
<evidence type="ECO:0000256" key="2">
    <source>
        <dbReference type="ARBA" id="ARBA00005988"/>
    </source>
</evidence>
<evidence type="ECO:0000256" key="4">
    <source>
        <dbReference type="ARBA" id="ARBA00022670"/>
    </source>
</evidence>
<dbReference type="Proteomes" id="UP000885672">
    <property type="component" value="Unassembled WGS sequence"/>
</dbReference>
<dbReference type="GO" id="GO:0006508">
    <property type="term" value="P:proteolysis"/>
    <property type="evidence" value="ECO:0007669"/>
    <property type="project" value="UniProtKB-KW"/>
</dbReference>
<dbReference type="GO" id="GO:0008270">
    <property type="term" value="F:zinc ion binding"/>
    <property type="evidence" value="ECO:0007669"/>
    <property type="project" value="InterPro"/>
</dbReference>
<dbReference type="FunFam" id="3.40.630.10:FF:000084">
    <property type="entry name" value="Carboxypeptidase B2"/>
    <property type="match status" value="1"/>
</dbReference>
<dbReference type="GO" id="GO:0005615">
    <property type="term" value="C:extracellular space"/>
    <property type="evidence" value="ECO:0007669"/>
    <property type="project" value="TreeGrafter"/>
</dbReference>
<dbReference type="CDD" id="cd03859">
    <property type="entry name" value="M14_CPT"/>
    <property type="match status" value="1"/>
</dbReference>
<evidence type="ECO:0000256" key="12">
    <source>
        <dbReference type="PROSITE-ProRule" id="PRU01379"/>
    </source>
</evidence>
<dbReference type="PROSITE" id="PS52035">
    <property type="entry name" value="PEPTIDASE_M14"/>
    <property type="match status" value="1"/>
</dbReference>
<dbReference type="Pfam" id="PF00246">
    <property type="entry name" value="Peptidase_M14"/>
    <property type="match status" value="1"/>
</dbReference>
<keyword evidence="8" id="KW-0862">Zinc</keyword>
<evidence type="ECO:0000313" key="14">
    <source>
        <dbReference type="EMBL" id="HDQ99493.1"/>
    </source>
</evidence>
<gene>
    <name evidence="14" type="ORF">ENN51_04320</name>
</gene>
<feature type="active site" description="Proton donor/acceptor" evidence="12">
    <location>
        <position position="380"/>
    </location>
</feature>
<feature type="domain" description="Peptidase M14" evidence="13">
    <location>
        <begin position="105"/>
        <end position="410"/>
    </location>
</feature>
<evidence type="ECO:0000256" key="7">
    <source>
        <dbReference type="ARBA" id="ARBA00022801"/>
    </source>
</evidence>
<reference evidence="14" key="1">
    <citation type="journal article" date="2020" name="mSystems">
        <title>Genome- and Community-Level Interaction Insights into Carbon Utilization and Element Cycling Functions of Hydrothermarchaeota in Hydrothermal Sediment.</title>
        <authorList>
            <person name="Zhou Z."/>
            <person name="Liu Y."/>
            <person name="Xu W."/>
            <person name="Pan J."/>
            <person name="Luo Z.H."/>
            <person name="Li M."/>
        </authorList>
    </citation>
    <scope>NUCLEOTIDE SEQUENCE [LARGE SCALE GENOMIC DNA]</scope>
    <source>
        <strain evidence="14">SpSt-1182</strain>
    </source>
</reference>
<organism evidence="14">
    <name type="scientific">candidate division WOR-3 bacterium</name>
    <dbReference type="NCBI Taxonomy" id="2052148"/>
    <lineage>
        <taxon>Bacteria</taxon>
        <taxon>Bacteria division WOR-3</taxon>
    </lineage>
</organism>
<evidence type="ECO:0000256" key="9">
    <source>
        <dbReference type="ARBA" id="ARBA00023049"/>
    </source>
</evidence>
<evidence type="ECO:0000259" key="13">
    <source>
        <dbReference type="PROSITE" id="PS52035"/>
    </source>
</evidence>
<dbReference type="Gene3D" id="3.40.630.10">
    <property type="entry name" value="Zn peptidases"/>
    <property type="match status" value="1"/>
</dbReference>
<dbReference type="InterPro" id="IPR057247">
    <property type="entry name" value="CARBOXYPEPT_ZN_2"/>
</dbReference>
<evidence type="ECO:0000256" key="5">
    <source>
        <dbReference type="ARBA" id="ARBA00022723"/>
    </source>
</evidence>
<keyword evidence="5" id="KW-0479">Metal-binding</keyword>
<evidence type="ECO:0000256" key="1">
    <source>
        <dbReference type="ARBA" id="ARBA00001947"/>
    </source>
</evidence>
<protein>
    <recommendedName>
        <fullName evidence="11">carboxypeptidase T</fullName>
        <ecNumber evidence="11">3.4.17.18</ecNumber>
    </recommendedName>
</protein>
<keyword evidence="9" id="KW-0482">Metalloprotease</keyword>
<dbReference type="PANTHER" id="PTHR11705">
    <property type="entry name" value="PROTEASE FAMILY M14 CARBOXYPEPTIDASE A,B"/>
    <property type="match status" value="1"/>
</dbReference>
<evidence type="ECO:0000256" key="6">
    <source>
        <dbReference type="ARBA" id="ARBA00022729"/>
    </source>
</evidence>
<keyword evidence="7" id="KW-0378">Hydrolase</keyword>
<dbReference type="GO" id="GO:0004181">
    <property type="term" value="F:metallocarboxypeptidase activity"/>
    <property type="evidence" value="ECO:0007669"/>
    <property type="project" value="InterPro"/>
</dbReference>
<comment type="catalytic activity">
    <reaction evidence="10">
        <text>Releases a C-terminal residue, which may be hydrophobic or positively charged.</text>
        <dbReference type="EC" id="3.4.17.18"/>
    </reaction>
</comment>
<evidence type="ECO:0000256" key="10">
    <source>
        <dbReference type="ARBA" id="ARBA00050859"/>
    </source>
</evidence>
<dbReference type="EC" id="3.4.17.18" evidence="11"/>
<dbReference type="PRINTS" id="PR00765">
    <property type="entry name" value="CRBOXYPTASEA"/>
</dbReference>
<comment type="cofactor">
    <cofactor evidence="1">
        <name>Zn(2+)</name>
        <dbReference type="ChEBI" id="CHEBI:29105"/>
    </cofactor>
</comment>
<keyword evidence="4" id="KW-0645">Protease</keyword>
<dbReference type="AlphaFoldDB" id="A0A7V0T5V5"/>
<dbReference type="EMBL" id="DSBX01000162">
    <property type="protein sequence ID" value="HDQ99493.1"/>
    <property type="molecule type" value="Genomic_DNA"/>
</dbReference>
<dbReference type="PROSITE" id="PS00133">
    <property type="entry name" value="CARBOXYPEPT_ZN_2"/>
    <property type="match status" value="1"/>
</dbReference>
<accession>A0A7V0T5V5</accession>
<proteinExistence type="inferred from homology"/>
<dbReference type="SMART" id="SM00631">
    <property type="entry name" value="Zn_pept"/>
    <property type="match status" value="1"/>
</dbReference>
<feature type="non-terminal residue" evidence="14">
    <location>
        <position position="508"/>
    </location>
</feature>
<sequence length="508" mass="56169">MIPVPRPSREPSRGVLVSLLCALLVVSGMALAGKSLVRVEARDYWELYDHIPFKGSSIEIAGAVLGESYDLLVAPEDMALVTGSGLAWQVVELESRPVEDGVDAEYRSWDAHIALMRNWAATYPDICRLDSIGQTHEGHWIYGVKISGNVQVDDDRPEVILEATHHAREWAAPEAARHFVDTLLTNYATNPGFRDYVDNVQTWVFPIINIDGYLWDYPQQRSWRRNRQPFGSAIGSDPNRSYNGVCDGDPNADWGALVRGSRSDHRPGSDVWMGAHGRWASEVDALAEFFKTRNFVADITLHSYSELVLWPYGDGRTAPYNAMLVSLGQRMAAQMPKLGSGTYSPGQSNTLYPTSGGSCDWMLGWAHAVGGFPCMSYVFELGTTFYQNTSQLPAIQTANFRGAYFLFQRADSIRNALRGKVPPPTLTGPDSSETGDVVLHWSPLRPSYNEPDRWGIERLSGLTVIEDDFEAGSGRWTFGGAALSTTQKRSGSYSVYLGTGNNISNYAM</sequence>
<keyword evidence="3" id="KW-0121">Carboxypeptidase</keyword>
<evidence type="ECO:0000256" key="8">
    <source>
        <dbReference type="ARBA" id="ARBA00022833"/>
    </source>
</evidence>
<dbReference type="InterPro" id="IPR000834">
    <property type="entry name" value="Peptidase_M14"/>
</dbReference>
<comment type="caution">
    <text evidence="14">The sequence shown here is derived from an EMBL/GenBank/DDBJ whole genome shotgun (WGS) entry which is preliminary data.</text>
</comment>
<comment type="similarity">
    <text evidence="2 12">Belongs to the peptidase M14 family.</text>
</comment>